<evidence type="ECO:0000313" key="2">
    <source>
        <dbReference type="EMBL" id="MDR7354172.1"/>
    </source>
</evidence>
<gene>
    <name evidence="2" type="ORF">J2S37_000710</name>
    <name evidence="3" type="ORF">J2S37_002840</name>
</gene>
<sequence length="74" mass="8574">MKLCKNYVSKEDTDELSTHRVFTSKHLPVFRKVLALLSLWGWCVLPPVGTRMVFFQSYINEGFFLAPSFVYNAV</sequence>
<keyword evidence="1" id="KW-0472">Membrane</keyword>
<keyword evidence="4" id="KW-1185">Reference proteome</keyword>
<evidence type="ECO:0000313" key="3">
    <source>
        <dbReference type="EMBL" id="MDR7356302.1"/>
    </source>
</evidence>
<organism evidence="3 4">
    <name type="scientific">Corynebacterium felinum</name>
    <dbReference type="NCBI Taxonomy" id="131318"/>
    <lineage>
        <taxon>Bacteria</taxon>
        <taxon>Bacillati</taxon>
        <taxon>Actinomycetota</taxon>
        <taxon>Actinomycetes</taxon>
        <taxon>Mycobacteriales</taxon>
        <taxon>Corynebacteriaceae</taxon>
        <taxon>Corynebacterium</taxon>
    </lineage>
</organism>
<protein>
    <submittedName>
        <fullName evidence="3">Uncharacterized protein</fullName>
    </submittedName>
</protein>
<feature type="transmembrane region" description="Helical" evidence="1">
    <location>
        <begin position="33"/>
        <end position="54"/>
    </location>
</feature>
<keyword evidence="1" id="KW-1133">Transmembrane helix</keyword>
<dbReference type="EMBL" id="JAVDYF010000001">
    <property type="protein sequence ID" value="MDR7356302.1"/>
    <property type="molecule type" value="Genomic_DNA"/>
</dbReference>
<dbReference type="Proteomes" id="UP001183619">
    <property type="component" value="Unassembled WGS sequence"/>
</dbReference>
<evidence type="ECO:0000256" key="1">
    <source>
        <dbReference type="SAM" id="Phobius"/>
    </source>
</evidence>
<proteinExistence type="predicted"/>
<comment type="caution">
    <text evidence="3">The sequence shown here is derived from an EMBL/GenBank/DDBJ whole genome shotgun (WGS) entry which is preliminary data.</text>
</comment>
<name>A0ABU2BCD6_9CORY</name>
<evidence type="ECO:0000313" key="4">
    <source>
        <dbReference type="Proteomes" id="UP001183619"/>
    </source>
</evidence>
<keyword evidence="1" id="KW-0812">Transmembrane</keyword>
<dbReference type="EMBL" id="JAVDYF010000001">
    <property type="protein sequence ID" value="MDR7354172.1"/>
    <property type="molecule type" value="Genomic_DNA"/>
</dbReference>
<accession>A0ABU2BCD6</accession>
<reference evidence="3 4" key="1">
    <citation type="submission" date="2023-07" db="EMBL/GenBank/DDBJ databases">
        <title>Sequencing the genomes of 1000 actinobacteria strains.</title>
        <authorList>
            <person name="Klenk H.-P."/>
        </authorList>
    </citation>
    <scope>NUCLEOTIDE SEQUENCE [LARGE SCALE GENOMIC DNA]</scope>
    <source>
        <strain evidence="3 4">DSM 44508</strain>
    </source>
</reference>